<dbReference type="OrthoDB" id="9791520at2"/>
<evidence type="ECO:0000259" key="3">
    <source>
        <dbReference type="Pfam" id="PF25989"/>
    </source>
</evidence>
<reference evidence="4 5" key="1">
    <citation type="submission" date="2016-02" db="EMBL/GenBank/DDBJ databases">
        <title>Complete genome sequencing and analysis of ATSB10, Dyella thiooxydans isolated from rhizosphere soil of sunflower (Helianthus annuus L.).</title>
        <authorList>
            <person name="Lee Y."/>
            <person name="Hwangbo K."/>
            <person name="Chung H."/>
            <person name="Yoo J."/>
            <person name="Kim K.Y."/>
            <person name="Sa T.M."/>
            <person name="Um Y."/>
            <person name="Madhaiyan M."/>
        </authorList>
    </citation>
    <scope>NUCLEOTIDE SEQUENCE [LARGE SCALE GENOMIC DNA]</scope>
    <source>
        <strain evidence="4 5">ATSB10</strain>
    </source>
</reference>
<keyword evidence="2" id="KW-0175">Coiled coil</keyword>
<dbReference type="Gene3D" id="2.40.420.20">
    <property type="match status" value="1"/>
</dbReference>
<dbReference type="InterPro" id="IPR050465">
    <property type="entry name" value="UPF0194_transport"/>
</dbReference>
<dbReference type="STRING" id="445710.ATSB10_03580"/>
<dbReference type="GO" id="GO:0030313">
    <property type="term" value="C:cell envelope"/>
    <property type="evidence" value="ECO:0007669"/>
    <property type="project" value="UniProtKB-SubCell"/>
</dbReference>
<organism evidence="4 5">
    <name type="scientific">Dyella thiooxydans</name>
    <dbReference type="NCBI Taxonomy" id="445710"/>
    <lineage>
        <taxon>Bacteria</taxon>
        <taxon>Pseudomonadati</taxon>
        <taxon>Pseudomonadota</taxon>
        <taxon>Gammaproteobacteria</taxon>
        <taxon>Lysobacterales</taxon>
        <taxon>Rhodanobacteraceae</taxon>
        <taxon>Dyella</taxon>
    </lineage>
</organism>
<dbReference type="AlphaFoldDB" id="A0A160MYS7"/>
<accession>A0A160MYS7</accession>
<dbReference type="Proteomes" id="UP000077255">
    <property type="component" value="Chromosome"/>
</dbReference>
<dbReference type="PANTHER" id="PTHR32347:SF29">
    <property type="entry name" value="UPF0194 MEMBRANE PROTEIN YBHG"/>
    <property type="match status" value="1"/>
</dbReference>
<dbReference type="EMBL" id="CP014841">
    <property type="protein sequence ID" value="AND67812.1"/>
    <property type="molecule type" value="Genomic_DNA"/>
</dbReference>
<dbReference type="PATRIC" id="fig|445710.3.peg.356"/>
<proteinExistence type="predicted"/>
<dbReference type="Gene3D" id="2.40.30.170">
    <property type="match status" value="1"/>
</dbReference>
<dbReference type="Gene3D" id="2.40.50.100">
    <property type="match status" value="1"/>
</dbReference>
<evidence type="ECO:0000313" key="5">
    <source>
        <dbReference type="Proteomes" id="UP000077255"/>
    </source>
</evidence>
<gene>
    <name evidence="4" type="ORF">ATSB10_03580</name>
</gene>
<evidence type="ECO:0000256" key="2">
    <source>
        <dbReference type="ARBA" id="ARBA00023054"/>
    </source>
</evidence>
<dbReference type="KEGG" id="dtx:ATSB10_03580"/>
<feature type="domain" description="YknX-like C-terminal permuted SH3-like" evidence="3">
    <location>
        <begin position="326"/>
        <end position="393"/>
    </location>
</feature>
<dbReference type="Pfam" id="PF25989">
    <property type="entry name" value="YknX_C"/>
    <property type="match status" value="1"/>
</dbReference>
<dbReference type="SUPFAM" id="SSF111369">
    <property type="entry name" value="HlyD-like secretion proteins"/>
    <property type="match status" value="1"/>
</dbReference>
<dbReference type="PANTHER" id="PTHR32347">
    <property type="entry name" value="EFFLUX SYSTEM COMPONENT YKNX-RELATED"/>
    <property type="match status" value="1"/>
</dbReference>
<evidence type="ECO:0000313" key="4">
    <source>
        <dbReference type="EMBL" id="AND67812.1"/>
    </source>
</evidence>
<sequence>MRMKRPYLIALAVLVVVLAAAFLWAWQTSPRLVDIATVQRGPLVQHFEEEGRTQLPRRWVVSAPLAGTLQRIDLLQGDTVSAGQVVAVIEPMHGALLDAANRARLLAEQQAAEASMQAAGQRLTAANADADLASRDVQRMRTLGAGGVVSVAALDETEARVARARAAAAAARAEQQAAGQQRDALAALLKGQGQGGGERIELRAPVDGVVLHRYQESTVPVQAGQSLLEIGDLDELQVMVQALSQQAIGLHPGSAARILRWGGDQPLPARVLRIEPGAFTKVSALGVEEQRTLVWLRITAPRAQWAALGDGFRVEVQFEVARRDDVLQVASSALFREGRRWMVFRVAGGRARRVEVTPGMQGDGAVEILAGLKAGDRVVAYPDDRLVDGQRVRALESSP</sequence>
<comment type="subcellular location">
    <subcellularLocation>
        <location evidence="1">Cell envelope</location>
    </subcellularLocation>
</comment>
<protein>
    <submittedName>
        <fullName evidence="4">RND family efflux transporter, MFP subunit</fullName>
    </submittedName>
</protein>
<dbReference type="Gene3D" id="1.10.287.470">
    <property type="entry name" value="Helix hairpin bin"/>
    <property type="match status" value="1"/>
</dbReference>
<evidence type="ECO:0000256" key="1">
    <source>
        <dbReference type="ARBA" id="ARBA00004196"/>
    </source>
</evidence>
<name>A0A160MYS7_9GAMM</name>
<dbReference type="InterPro" id="IPR058637">
    <property type="entry name" value="YknX-like_C"/>
</dbReference>
<keyword evidence="5" id="KW-1185">Reference proteome</keyword>